<accession>A0AAV9VQZ7</accession>
<dbReference type="AlphaFoldDB" id="A0AAV9VQZ7"/>
<dbReference type="Proteomes" id="UP001370758">
    <property type="component" value="Unassembled WGS sequence"/>
</dbReference>
<reference evidence="2 3" key="1">
    <citation type="submission" date="2023-08" db="EMBL/GenBank/DDBJ databases">
        <authorList>
            <person name="Palmer J.M."/>
        </authorList>
    </citation>
    <scope>NUCLEOTIDE SEQUENCE [LARGE SCALE GENOMIC DNA]</scope>
    <source>
        <strain evidence="2 3">TWF481</strain>
    </source>
</reference>
<evidence type="ECO:0000313" key="2">
    <source>
        <dbReference type="EMBL" id="KAK6495609.1"/>
    </source>
</evidence>
<proteinExistence type="predicted"/>
<sequence>MTLSFNLFNLPTSIATELMTMSLETGFPSPFGAEHIPHVPKPKPGRHNNLGTSHIISAFGDEYWQQKQGSRNGTGRIQNILTIIQEICQIVLSEYKDRFSTQFPTHLQQEPSLKHEMYAKFLALLQTHNIESEGDRLLINEMMKATDPLNPIDKSEGRQWLFEHCMRRANENRGAREKNKDPARRRERGVVRWRSGDSGGSNHNQ</sequence>
<comment type="caution">
    <text evidence="2">The sequence shown here is derived from an EMBL/GenBank/DDBJ whole genome shotgun (WGS) entry which is preliminary data.</text>
</comment>
<evidence type="ECO:0000313" key="3">
    <source>
        <dbReference type="Proteomes" id="UP001370758"/>
    </source>
</evidence>
<name>A0AAV9VQZ7_9PEZI</name>
<evidence type="ECO:0000256" key="1">
    <source>
        <dbReference type="SAM" id="MobiDB-lite"/>
    </source>
</evidence>
<gene>
    <name evidence="2" type="ORF">TWF481_002657</name>
</gene>
<protein>
    <submittedName>
        <fullName evidence="2">Uncharacterized protein</fullName>
    </submittedName>
</protein>
<dbReference type="EMBL" id="JAVHJL010000012">
    <property type="protein sequence ID" value="KAK6495609.1"/>
    <property type="molecule type" value="Genomic_DNA"/>
</dbReference>
<feature type="region of interest" description="Disordered" evidence="1">
    <location>
        <begin position="171"/>
        <end position="205"/>
    </location>
</feature>
<feature type="compositionally biased region" description="Basic and acidic residues" evidence="1">
    <location>
        <begin position="171"/>
        <end position="190"/>
    </location>
</feature>
<keyword evidence="3" id="KW-1185">Reference proteome</keyword>
<organism evidence="2 3">
    <name type="scientific">Arthrobotrys musiformis</name>
    <dbReference type="NCBI Taxonomy" id="47236"/>
    <lineage>
        <taxon>Eukaryota</taxon>
        <taxon>Fungi</taxon>
        <taxon>Dikarya</taxon>
        <taxon>Ascomycota</taxon>
        <taxon>Pezizomycotina</taxon>
        <taxon>Orbiliomycetes</taxon>
        <taxon>Orbiliales</taxon>
        <taxon>Orbiliaceae</taxon>
        <taxon>Arthrobotrys</taxon>
    </lineage>
</organism>